<dbReference type="InterPro" id="IPR011701">
    <property type="entry name" value="MFS"/>
</dbReference>
<accession>A0ABX0PWQ3</accession>
<dbReference type="Gene3D" id="1.20.1250.20">
    <property type="entry name" value="MFS general substrate transporter like domains"/>
    <property type="match status" value="1"/>
</dbReference>
<evidence type="ECO:0000256" key="7">
    <source>
        <dbReference type="SAM" id="Phobius"/>
    </source>
</evidence>
<evidence type="ECO:0000259" key="8">
    <source>
        <dbReference type="PROSITE" id="PS50850"/>
    </source>
</evidence>
<proteinExistence type="predicted"/>
<keyword evidence="3" id="KW-1003">Cell membrane</keyword>
<dbReference type="PANTHER" id="PTHR42718:SF46">
    <property type="entry name" value="BLR6921 PROTEIN"/>
    <property type="match status" value="1"/>
</dbReference>
<feature type="transmembrane region" description="Helical" evidence="7">
    <location>
        <begin position="147"/>
        <end position="166"/>
    </location>
</feature>
<feature type="transmembrane region" description="Helical" evidence="7">
    <location>
        <begin position="203"/>
        <end position="226"/>
    </location>
</feature>
<evidence type="ECO:0000313" key="9">
    <source>
        <dbReference type="EMBL" id="NIC06598.1"/>
    </source>
</evidence>
<evidence type="ECO:0000313" key="10">
    <source>
        <dbReference type="Proteomes" id="UP001318321"/>
    </source>
</evidence>
<evidence type="ECO:0000256" key="1">
    <source>
        <dbReference type="ARBA" id="ARBA00004651"/>
    </source>
</evidence>
<feature type="transmembrane region" description="Helical" evidence="7">
    <location>
        <begin position="336"/>
        <end position="359"/>
    </location>
</feature>
<dbReference type="Gene3D" id="1.20.1720.10">
    <property type="entry name" value="Multidrug resistance protein D"/>
    <property type="match status" value="1"/>
</dbReference>
<dbReference type="PRINTS" id="PR00173">
    <property type="entry name" value="EDTRNSPORT"/>
</dbReference>
<dbReference type="Pfam" id="PF07690">
    <property type="entry name" value="MFS_1"/>
    <property type="match status" value="1"/>
</dbReference>
<gene>
    <name evidence="9" type="ORF">HBJ55_14300</name>
</gene>
<evidence type="ECO:0000256" key="2">
    <source>
        <dbReference type="ARBA" id="ARBA00022448"/>
    </source>
</evidence>
<feature type="transmembrane region" description="Helical" evidence="7">
    <location>
        <begin position="53"/>
        <end position="73"/>
    </location>
</feature>
<dbReference type="RefSeq" id="WP_167116162.1">
    <property type="nucleotide sequence ID" value="NZ_JAAQTO010000039.1"/>
</dbReference>
<dbReference type="EMBL" id="JAAQTO010000039">
    <property type="protein sequence ID" value="NIC06598.1"/>
    <property type="molecule type" value="Genomic_DNA"/>
</dbReference>
<evidence type="ECO:0000256" key="5">
    <source>
        <dbReference type="ARBA" id="ARBA00022989"/>
    </source>
</evidence>
<comment type="subcellular location">
    <subcellularLocation>
        <location evidence="1">Cell membrane</location>
        <topology evidence="1">Multi-pass membrane protein</topology>
    </subcellularLocation>
</comment>
<reference evidence="9 10" key="1">
    <citation type="submission" date="2020-03" db="EMBL/GenBank/DDBJ databases">
        <title>Identification of Halomonas strains.</title>
        <authorList>
            <person name="Xiao Z."/>
            <person name="Dong F."/>
            <person name="Wang Z."/>
            <person name="Zhao J.-Y."/>
        </authorList>
    </citation>
    <scope>NUCLEOTIDE SEQUENCE [LARGE SCALE GENOMIC DNA]</scope>
    <source>
        <strain evidence="9 10">DX6</strain>
    </source>
</reference>
<feature type="transmembrane region" description="Helical" evidence="7">
    <location>
        <begin position="275"/>
        <end position="299"/>
    </location>
</feature>
<feature type="transmembrane region" description="Helical" evidence="7">
    <location>
        <begin position="238"/>
        <end position="255"/>
    </location>
</feature>
<feature type="transmembrane region" description="Helical" evidence="7">
    <location>
        <begin position="404"/>
        <end position="426"/>
    </location>
</feature>
<keyword evidence="5 7" id="KW-1133">Transmembrane helix</keyword>
<feature type="transmembrane region" description="Helical" evidence="7">
    <location>
        <begin position="114"/>
        <end position="135"/>
    </location>
</feature>
<dbReference type="CDD" id="cd17321">
    <property type="entry name" value="MFS_MMR_MDR_like"/>
    <property type="match status" value="1"/>
</dbReference>
<feature type="transmembrane region" description="Helical" evidence="7">
    <location>
        <begin position="85"/>
        <end position="102"/>
    </location>
</feature>
<protein>
    <submittedName>
        <fullName evidence="9">MFS transporter</fullName>
    </submittedName>
</protein>
<evidence type="ECO:0000256" key="6">
    <source>
        <dbReference type="ARBA" id="ARBA00023136"/>
    </source>
</evidence>
<sequence>MGLSSSPKDGKSPSEADFVFRVLAAVQATLIFTIALIMVPLPRLGLEFLLGPAELLLLQVAYGLSFSGLLLFGGRLSDRFGGQRIFYFGLTVFGSASLGAALAPSFEFLVSVRFAQGVGAAFAAPAAMSLLRGLFPEPAAYGKAMAVWGGVSVLGALLGFIASGIVTTWLSWRWMFSVPVLVAVAAFVLTRGRLPKERRKIEYLGLDPLGAILATLGVALTSYGLIASGNYAWASVRVFGPLMVGIALLVGFLMVERRVRHPLLPSGFIREPCRIAGLVGMLLAAAGSVLIEFVLTLYLQQVRDWSTLQVALAFLPFAITLVAANHIAVSLVERCGAAGVSCGGFVIAGIGLAVLTAIAHDTAYVSVLLPGQVLLAAGISMVFSGSAVLSTINVPQEQAGLAGGVMNTAMELGPTVGLAVLMSVAATQTDTIAGYSWAFGAAALAYGLIAFLTLGLSRRKVCSAAAKAMT</sequence>
<feature type="transmembrane region" description="Helical" evidence="7">
    <location>
        <begin position="305"/>
        <end position="324"/>
    </location>
</feature>
<evidence type="ECO:0000256" key="4">
    <source>
        <dbReference type="ARBA" id="ARBA00022692"/>
    </source>
</evidence>
<keyword evidence="10" id="KW-1185">Reference proteome</keyword>
<keyword evidence="4 7" id="KW-0812">Transmembrane</keyword>
<feature type="domain" description="Major facilitator superfamily (MFS) profile" evidence="8">
    <location>
        <begin position="19"/>
        <end position="458"/>
    </location>
</feature>
<dbReference type="PROSITE" id="PS50850">
    <property type="entry name" value="MFS"/>
    <property type="match status" value="1"/>
</dbReference>
<dbReference type="PANTHER" id="PTHR42718">
    <property type="entry name" value="MAJOR FACILITATOR SUPERFAMILY MULTIDRUG TRANSPORTER MFSC"/>
    <property type="match status" value="1"/>
</dbReference>
<dbReference type="InterPro" id="IPR020846">
    <property type="entry name" value="MFS_dom"/>
</dbReference>
<dbReference type="Proteomes" id="UP001318321">
    <property type="component" value="Unassembled WGS sequence"/>
</dbReference>
<name>A0ABX0PWQ3_9GAMM</name>
<organism evidence="9 10">
    <name type="scientific">Billgrantia bachuensis</name>
    <dbReference type="NCBI Taxonomy" id="2717286"/>
    <lineage>
        <taxon>Bacteria</taxon>
        <taxon>Pseudomonadati</taxon>
        <taxon>Pseudomonadota</taxon>
        <taxon>Gammaproteobacteria</taxon>
        <taxon>Oceanospirillales</taxon>
        <taxon>Halomonadaceae</taxon>
        <taxon>Billgrantia</taxon>
    </lineage>
</organism>
<evidence type="ECO:0000256" key="3">
    <source>
        <dbReference type="ARBA" id="ARBA00022475"/>
    </source>
</evidence>
<feature type="transmembrane region" description="Helical" evidence="7">
    <location>
        <begin position="432"/>
        <end position="454"/>
    </location>
</feature>
<feature type="transmembrane region" description="Helical" evidence="7">
    <location>
        <begin position="172"/>
        <end position="191"/>
    </location>
</feature>
<dbReference type="SUPFAM" id="SSF103473">
    <property type="entry name" value="MFS general substrate transporter"/>
    <property type="match status" value="1"/>
</dbReference>
<feature type="transmembrane region" description="Helical" evidence="7">
    <location>
        <begin position="18"/>
        <end position="41"/>
    </location>
</feature>
<feature type="transmembrane region" description="Helical" evidence="7">
    <location>
        <begin position="371"/>
        <end position="392"/>
    </location>
</feature>
<dbReference type="InterPro" id="IPR036259">
    <property type="entry name" value="MFS_trans_sf"/>
</dbReference>
<keyword evidence="6 7" id="KW-0472">Membrane</keyword>
<comment type="caution">
    <text evidence="9">The sequence shown here is derived from an EMBL/GenBank/DDBJ whole genome shotgun (WGS) entry which is preliminary data.</text>
</comment>
<keyword evidence="2" id="KW-0813">Transport</keyword>